<dbReference type="EMBL" id="JAUEPP010000003">
    <property type="protein sequence ID" value="KAK3347412.1"/>
    <property type="molecule type" value="Genomic_DNA"/>
</dbReference>
<proteinExistence type="predicted"/>
<dbReference type="Proteomes" id="UP001278500">
    <property type="component" value="Unassembled WGS sequence"/>
</dbReference>
<evidence type="ECO:0000313" key="2">
    <source>
        <dbReference type="Proteomes" id="UP001278500"/>
    </source>
</evidence>
<organism evidence="1 2">
    <name type="scientific">Neurospora tetraspora</name>
    <dbReference type="NCBI Taxonomy" id="94610"/>
    <lineage>
        <taxon>Eukaryota</taxon>
        <taxon>Fungi</taxon>
        <taxon>Dikarya</taxon>
        <taxon>Ascomycota</taxon>
        <taxon>Pezizomycotina</taxon>
        <taxon>Sordariomycetes</taxon>
        <taxon>Sordariomycetidae</taxon>
        <taxon>Sordariales</taxon>
        <taxon>Sordariaceae</taxon>
        <taxon>Neurospora</taxon>
    </lineage>
</organism>
<accession>A0AAE0JGG9</accession>
<reference evidence="1" key="2">
    <citation type="submission" date="2023-06" db="EMBL/GenBank/DDBJ databases">
        <authorList>
            <consortium name="Lawrence Berkeley National Laboratory"/>
            <person name="Haridas S."/>
            <person name="Hensen N."/>
            <person name="Bonometti L."/>
            <person name="Westerberg I."/>
            <person name="Brannstrom I.O."/>
            <person name="Guillou S."/>
            <person name="Cros-Aarteil S."/>
            <person name="Calhoun S."/>
            <person name="Kuo A."/>
            <person name="Mondo S."/>
            <person name="Pangilinan J."/>
            <person name="Riley R."/>
            <person name="Labutti K."/>
            <person name="Andreopoulos B."/>
            <person name="Lipzen A."/>
            <person name="Chen C."/>
            <person name="Yanf M."/>
            <person name="Daum C."/>
            <person name="Ng V."/>
            <person name="Clum A."/>
            <person name="Steindorff A."/>
            <person name="Ohm R."/>
            <person name="Martin F."/>
            <person name="Silar P."/>
            <person name="Natvig D."/>
            <person name="Lalanne C."/>
            <person name="Gautier V."/>
            <person name="Ament-Velasquez S.L."/>
            <person name="Kruys A."/>
            <person name="Hutchinson M.I."/>
            <person name="Powell A.J."/>
            <person name="Barry K."/>
            <person name="Miller A.N."/>
            <person name="Grigoriev I.V."/>
            <person name="Debuchy R."/>
            <person name="Gladieux P."/>
            <person name="Thoren M.H."/>
            <person name="Johannesson H."/>
        </authorList>
    </citation>
    <scope>NUCLEOTIDE SEQUENCE</scope>
    <source>
        <strain evidence="1">CBS 560.94</strain>
    </source>
</reference>
<dbReference type="AlphaFoldDB" id="A0AAE0JGG9"/>
<evidence type="ECO:0000313" key="1">
    <source>
        <dbReference type="EMBL" id="KAK3347412.1"/>
    </source>
</evidence>
<dbReference type="RefSeq" id="XP_062682494.1">
    <property type="nucleotide sequence ID" value="XM_062821040.1"/>
</dbReference>
<protein>
    <submittedName>
        <fullName evidence="1">Uncharacterized protein</fullName>
    </submittedName>
</protein>
<reference evidence="1" key="1">
    <citation type="journal article" date="2023" name="Mol. Phylogenet. Evol.">
        <title>Genome-scale phylogeny and comparative genomics of the fungal order Sordariales.</title>
        <authorList>
            <person name="Hensen N."/>
            <person name="Bonometti L."/>
            <person name="Westerberg I."/>
            <person name="Brannstrom I.O."/>
            <person name="Guillou S."/>
            <person name="Cros-Aarteil S."/>
            <person name="Calhoun S."/>
            <person name="Haridas S."/>
            <person name="Kuo A."/>
            <person name="Mondo S."/>
            <person name="Pangilinan J."/>
            <person name="Riley R."/>
            <person name="LaButti K."/>
            <person name="Andreopoulos B."/>
            <person name="Lipzen A."/>
            <person name="Chen C."/>
            <person name="Yan M."/>
            <person name="Daum C."/>
            <person name="Ng V."/>
            <person name="Clum A."/>
            <person name="Steindorff A."/>
            <person name="Ohm R.A."/>
            <person name="Martin F."/>
            <person name="Silar P."/>
            <person name="Natvig D.O."/>
            <person name="Lalanne C."/>
            <person name="Gautier V."/>
            <person name="Ament-Velasquez S.L."/>
            <person name="Kruys A."/>
            <person name="Hutchinson M.I."/>
            <person name="Powell A.J."/>
            <person name="Barry K."/>
            <person name="Miller A.N."/>
            <person name="Grigoriev I.V."/>
            <person name="Debuchy R."/>
            <person name="Gladieux P."/>
            <person name="Hiltunen Thoren M."/>
            <person name="Johannesson H."/>
        </authorList>
    </citation>
    <scope>NUCLEOTIDE SEQUENCE</scope>
    <source>
        <strain evidence="1">CBS 560.94</strain>
    </source>
</reference>
<dbReference type="GeneID" id="87858194"/>
<sequence>MQGLFDFTVCEQCYKEVIEPEVRQGVELARRLDQAPAVVGGPGFTCQLYSERMRRVWKEAVSMGEQMGLEHLRAKVTERKAKERELQMKTAQLQQQAASLRIQAQTQEHLAINAMRVSLSAASNNIMLAGIGAGKRIDANHILVPSGQADLSQTTQLNNQAAMLKVQAGQVEDQARMAQEEWRRFWE</sequence>
<name>A0AAE0JGG9_9PEZI</name>
<gene>
    <name evidence="1" type="ORF">B0H65DRAFT_148452</name>
</gene>
<comment type="caution">
    <text evidence="1">The sequence shown here is derived from an EMBL/GenBank/DDBJ whole genome shotgun (WGS) entry which is preliminary data.</text>
</comment>
<keyword evidence="2" id="KW-1185">Reference proteome</keyword>